<evidence type="ECO:0000313" key="2">
    <source>
        <dbReference type="EMBL" id="SVB83256.1"/>
    </source>
</evidence>
<feature type="transmembrane region" description="Helical" evidence="1">
    <location>
        <begin position="41"/>
        <end position="60"/>
    </location>
</feature>
<feature type="transmembrane region" description="Helical" evidence="1">
    <location>
        <begin position="6"/>
        <end position="29"/>
    </location>
</feature>
<dbReference type="EMBL" id="UINC01059628">
    <property type="protein sequence ID" value="SVB83256.1"/>
    <property type="molecule type" value="Genomic_DNA"/>
</dbReference>
<protein>
    <submittedName>
        <fullName evidence="2">Uncharacterized protein</fullName>
    </submittedName>
</protein>
<accession>A0A382H7I5</accession>
<dbReference type="AlphaFoldDB" id="A0A382H7I5"/>
<sequence length="188" mass="22104">MSLEPIDYFFCFGDYFVSTTLVILFFRFWKNNILPKYLIKAFMIGCVIGSTWEFTFHFLGDEFLYAVKQWPLGLSGWPKKLSHSIWDGGLFMFGIWLCFKYLPQPLFTRFSWRELGIMEAWGIFQELLVEYLFNGRVWVYNELPWNPVIIPPLPGSATTVGYTLIPQAVWVVAPVVFYLILLRLPKDQ</sequence>
<keyword evidence="1" id="KW-1133">Transmembrane helix</keyword>
<proteinExistence type="predicted"/>
<organism evidence="2">
    <name type="scientific">marine metagenome</name>
    <dbReference type="NCBI Taxonomy" id="408172"/>
    <lineage>
        <taxon>unclassified sequences</taxon>
        <taxon>metagenomes</taxon>
        <taxon>ecological metagenomes</taxon>
    </lineage>
</organism>
<keyword evidence="1" id="KW-0472">Membrane</keyword>
<feature type="transmembrane region" description="Helical" evidence="1">
    <location>
        <begin position="160"/>
        <end position="182"/>
    </location>
</feature>
<reference evidence="2" key="1">
    <citation type="submission" date="2018-05" db="EMBL/GenBank/DDBJ databases">
        <authorList>
            <person name="Lanie J.A."/>
            <person name="Ng W.-L."/>
            <person name="Kazmierczak K.M."/>
            <person name="Andrzejewski T.M."/>
            <person name="Davidsen T.M."/>
            <person name="Wayne K.J."/>
            <person name="Tettelin H."/>
            <person name="Glass J.I."/>
            <person name="Rusch D."/>
            <person name="Podicherti R."/>
            <person name="Tsui H.-C.T."/>
            <person name="Winkler M.E."/>
        </authorList>
    </citation>
    <scope>NUCLEOTIDE SEQUENCE</scope>
</reference>
<name>A0A382H7I5_9ZZZZ</name>
<evidence type="ECO:0000256" key="1">
    <source>
        <dbReference type="SAM" id="Phobius"/>
    </source>
</evidence>
<gene>
    <name evidence="2" type="ORF">METZ01_LOCUS236110</name>
</gene>
<keyword evidence="1" id="KW-0812">Transmembrane</keyword>